<evidence type="ECO:0000256" key="2">
    <source>
        <dbReference type="SAM" id="Phobius"/>
    </source>
</evidence>
<feature type="region of interest" description="Disordered" evidence="1">
    <location>
        <begin position="74"/>
        <end position="132"/>
    </location>
</feature>
<evidence type="ECO:0008006" key="6">
    <source>
        <dbReference type="Google" id="ProtNLM"/>
    </source>
</evidence>
<dbReference type="PANTHER" id="PTHR38122">
    <property type="entry name" value="GLYCOPROTEIN X"/>
    <property type="match status" value="1"/>
</dbReference>
<sequence>MVAGRRLWALAAMPLAVVSASRVDARQYGGALTSTVFETTYITITSCSDYVTSCPARSTVVSTIVTSSVITTSSPTSTLVSTSPTTTSKAPSSSPTTPISSSKASSIPITSPTSTRKASSTSTAASSNGDCYPAGDSTVTEISTVTVTSVSTSTTETDTVTATASASLITIIKVIPTTITTTTTRSYPYYITVCAGSPTPVPSDSPTDDYPTDYGITAACTKGCHDHDTPVTCVVSTKWSTVTETVTTTTSATVTKTEFSVSVSGTTATEKITDTATVTRSLTDTTTATRNITDTTTATVVTTYTTTGHRRYHYSTRSYNRVNAPWRSHDSCFGVGIDTPWICYNSAAEHSRNTADYSYRTADHCYSATDYNYSFGFCNNSSWLGNDASWVGDHVAWLSDNTARLSDHVARICNDTARVGDNASWIDCYIAFVPPVTVTAYATATATNTICAAPTNGPGTFPQFYDAKSDLTWGCSPGKICSPPKPDGCLIWAEPPAKEYVCPSQSYCVDAPVYKNATWEPEETGYFPPNDIYYNLPPTAFGLTYDIFKEDFVPEICIDSAGEKYTTTRATGNWESQTSITRYTATVNSLPAVTTYAKRSPGLRSRALAEDPTIPSMCYDDCNDALLEGQRLGKTSALCQDDSVFNENVKTCDLCMSNHKSCGIIWLSPRRCYILGESIQSCPESNQYRYEYCSAKHQYQYQPDQHPISNLHVAYFFAYFFPYPFPFLYAIIFDADHDYRSQFYSGLHPNEQLDSYLTNNQCRYNH</sequence>
<comment type="caution">
    <text evidence="4">The sequence shown here is derived from an EMBL/GenBank/DDBJ whole genome shotgun (WGS) entry which is preliminary data.</text>
</comment>
<feature type="chain" id="PRO_5045318950" description="Apple domain-containing protein" evidence="3">
    <location>
        <begin position="21"/>
        <end position="766"/>
    </location>
</feature>
<name>A0ABR1SD45_9PEZI</name>
<organism evidence="4 5">
    <name type="scientific">Apiospora marii</name>
    <dbReference type="NCBI Taxonomy" id="335849"/>
    <lineage>
        <taxon>Eukaryota</taxon>
        <taxon>Fungi</taxon>
        <taxon>Dikarya</taxon>
        <taxon>Ascomycota</taxon>
        <taxon>Pezizomycotina</taxon>
        <taxon>Sordariomycetes</taxon>
        <taxon>Xylariomycetidae</taxon>
        <taxon>Amphisphaeriales</taxon>
        <taxon>Apiosporaceae</taxon>
        <taxon>Apiospora</taxon>
    </lineage>
</organism>
<accession>A0ABR1SD45</accession>
<keyword evidence="2" id="KW-0812">Transmembrane</keyword>
<feature type="compositionally biased region" description="Low complexity" evidence="1">
    <location>
        <begin position="74"/>
        <end position="127"/>
    </location>
</feature>
<keyword evidence="2" id="KW-1133">Transmembrane helix</keyword>
<feature type="transmembrane region" description="Helical" evidence="2">
    <location>
        <begin position="713"/>
        <end position="733"/>
    </location>
</feature>
<evidence type="ECO:0000313" key="5">
    <source>
        <dbReference type="Proteomes" id="UP001396898"/>
    </source>
</evidence>
<evidence type="ECO:0000313" key="4">
    <source>
        <dbReference type="EMBL" id="KAK8029129.1"/>
    </source>
</evidence>
<dbReference type="Proteomes" id="UP001396898">
    <property type="component" value="Unassembled WGS sequence"/>
</dbReference>
<feature type="signal peptide" evidence="3">
    <location>
        <begin position="1"/>
        <end position="20"/>
    </location>
</feature>
<proteinExistence type="predicted"/>
<evidence type="ECO:0000256" key="1">
    <source>
        <dbReference type="SAM" id="MobiDB-lite"/>
    </source>
</evidence>
<dbReference type="EMBL" id="JAQQWI010000007">
    <property type="protein sequence ID" value="KAK8029129.1"/>
    <property type="molecule type" value="Genomic_DNA"/>
</dbReference>
<keyword evidence="5" id="KW-1185">Reference proteome</keyword>
<reference evidence="4 5" key="1">
    <citation type="submission" date="2023-01" db="EMBL/GenBank/DDBJ databases">
        <title>Analysis of 21 Apiospora genomes using comparative genomics revels a genus with tremendous synthesis potential of carbohydrate active enzymes and secondary metabolites.</title>
        <authorList>
            <person name="Sorensen T."/>
        </authorList>
    </citation>
    <scope>NUCLEOTIDE SEQUENCE [LARGE SCALE GENOMIC DNA]</scope>
    <source>
        <strain evidence="4 5">CBS 20057</strain>
    </source>
</reference>
<evidence type="ECO:0000256" key="3">
    <source>
        <dbReference type="SAM" id="SignalP"/>
    </source>
</evidence>
<protein>
    <recommendedName>
        <fullName evidence="6">Apple domain-containing protein</fullName>
    </recommendedName>
</protein>
<dbReference type="PANTHER" id="PTHR38122:SF1">
    <property type="entry name" value="GLYCOPROTEIN X"/>
    <property type="match status" value="1"/>
</dbReference>
<keyword evidence="2" id="KW-0472">Membrane</keyword>
<gene>
    <name evidence="4" type="ORF">PG991_006185</name>
</gene>
<keyword evidence="3" id="KW-0732">Signal</keyword>